<dbReference type="EMBL" id="FOZU01000025">
    <property type="protein sequence ID" value="SFT12271.1"/>
    <property type="molecule type" value="Genomic_DNA"/>
</dbReference>
<name>A0A1I6VF66_9GAMM</name>
<dbReference type="RefSeq" id="WP_074947234.1">
    <property type="nucleotide sequence ID" value="NZ_FOZU01000025.1"/>
</dbReference>
<gene>
    <name evidence="1" type="ORF">SAMN05444586_102512</name>
</gene>
<accession>A0A1I6VF66</accession>
<keyword evidence="2" id="KW-1185">Reference proteome</keyword>
<evidence type="ECO:0000313" key="1">
    <source>
        <dbReference type="EMBL" id="SFT12271.1"/>
    </source>
</evidence>
<organism evidence="1 2">
    <name type="scientific">Acinetobacter bohemicus</name>
    <dbReference type="NCBI Taxonomy" id="1435036"/>
    <lineage>
        <taxon>Bacteria</taxon>
        <taxon>Pseudomonadati</taxon>
        <taxon>Pseudomonadota</taxon>
        <taxon>Gammaproteobacteria</taxon>
        <taxon>Moraxellales</taxon>
        <taxon>Moraxellaceae</taxon>
        <taxon>Acinetobacter</taxon>
    </lineage>
</organism>
<proteinExistence type="predicted"/>
<reference evidence="2" key="1">
    <citation type="submission" date="2016-10" db="EMBL/GenBank/DDBJ databases">
        <authorList>
            <person name="Varghese N."/>
            <person name="Submissions S."/>
        </authorList>
    </citation>
    <scope>NUCLEOTIDE SEQUENCE [LARGE SCALE GENOMIC DNA]</scope>
    <source>
        <strain evidence="2">ANC 5076</strain>
    </source>
</reference>
<evidence type="ECO:0000313" key="2">
    <source>
        <dbReference type="Proteomes" id="UP000182827"/>
    </source>
</evidence>
<protein>
    <submittedName>
        <fullName evidence="1">Uncharacterized protein</fullName>
    </submittedName>
</protein>
<sequence length="95" mass="10482">MNTTKILGESVGIQRQDIIDRTEEQTAEGLTGAVILGRFKRGRVDAPMSIHQGNIRGQLGYDPKNPDYSAVQDCLDTGVPIVQVLRISERGEEEE</sequence>
<dbReference type="AlphaFoldDB" id="A0A1I6VF66"/>
<dbReference type="Proteomes" id="UP000182827">
    <property type="component" value="Unassembled WGS sequence"/>
</dbReference>